<keyword evidence="9" id="KW-1185">Reference proteome</keyword>
<comment type="caution">
    <text evidence="8">The sequence shown here is derived from an EMBL/GenBank/DDBJ whole genome shotgun (WGS) entry which is preliminary data.</text>
</comment>
<sequence length="73" mass="8333">MHYGINTDIGALGDWLPLLIPLLVLYLLLVAVALWDLLKRDLTADHKWIWASIIVLVSFFGPILYFNIGKRGR</sequence>
<keyword evidence="5 6" id="KW-0472">Membrane</keyword>
<accession>A0A3B0CKJ5</accession>
<keyword evidence="2" id="KW-1003">Cell membrane</keyword>
<proteinExistence type="predicted"/>
<dbReference type="Proteomes" id="UP000282311">
    <property type="component" value="Unassembled WGS sequence"/>
</dbReference>
<evidence type="ECO:0000313" key="8">
    <source>
        <dbReference type="EMBL" id="RKN84526.1"/>
    </source>
</evidence>
<evidence type="ECO:0000313" key="9">
    <source>
        <dbReference type="Proteomes" id="UP000282311"/>
    </source>
</evidence>
<evidence type="ECO:0000256" key="2">
    <source>
        <dbReference type="ARBA" id="ARBA00022475"/>
    </source>
</evidence>
<organism evidence="8 9">
    <name type="scientific">Paenibacillus ginsengarvi</name>
    <dbReference type="NCBI Taxonomy" id="400777"/>
    <lineage>
        <taxon>Bacteria</taxon>
        <taxon>Bacillati</taxon>
        <taxon>Bacillota</taxon>
        <taxon>Bacilli</taxon>
        <taxon>Bacillales</taxon>
        <taxon>Paenibacillaceae</taxon>
        <taxon>Paenibacillus</taxon>
    </lineage>
</organism>
<dbReference type="EMBL" id="RBAH01000008">
    <property type="protein sequence ID" value="RKN84526.1"/>
    <property type="molecule type" value="Genomic_DNA"/>
</dbReference>
<dbReference type="OrthoDB" id="3243324at2"/>
<dbReference type="RefSeq" id="WP_120747782.1">
    <property type="nucleotide sequence ID" value="NZ_RBAH01000008.1"/>
</dbReference>
<feature type="transmembrane region" description="Helical" evidence="6">
    <location>
        <begin position="47"/>
        <end position="68"/>
    </location>
</feature>
<dbReference type="InterPro" id="IPR027379">
    <property type="entry name" value="CLS_N"/>
</dbReference>
<evidence type="ECO:0000256" key="4">
    <source>
        <dbReference type="ARBA" id="ARBA00022989"/>
    </source>
</evidence>
<keyword evidence="3 6" id="KW-0812">Transmembrane</keyword>
<evidence type="ECO:0000256" key="6">
    <source>
        <dbReference type="SAM" id="Phobius"/>
    </source>
</evidence>
<reference evidence="8 9" key="1">
    <citation type="journal article" date="2007" name="Int. J. Syst. Evol. Microbiol.">
        <title>Paenibacillus ginsengarvi sp. nov., isolated from soil from ginseng cultivation.</title>
        <authorList>
            <person name="Yoon M.H."/>
            <person name="Ten L.N."/>
            <person name="Im W.T."/>
        </authorList>
    </citation>
    <scope>NUCLEOTIDE SEQUENCE [LARGE SCALE GENOMIC DNA]</scope>
    <source>
        <strain evidence="8 9">KCTC 13059</strain>
    </source>
</reference>
<dbReference type="Pfam" id="PF13396">
    <property type="entry name" value="PLDc_N"/>
    <property type="match status" value="1"/>
</dbReference>
<feature type="domain" description="Cardiolipin synthase N-terminal" evidence="7">
    <location>
        <begin position="29"/>
        <end position="69"/>
    </location>
</feature>
<dbReference type="GO" id="GO:0005886">
    <property type="term" value="C:plasma membrane"/>
    <property type="evidence" value="ECO:0007669"/>
    <property type="project" value="UniProtKB-SubCell"/>
</dbReference>
<dbReference type="AlphaFoldDB" id="A0A3B0CKJ5"/>
<keyword evidence="4 6" id="KW-1133">Transmembrane helix</keyword>
<evidence type="ECO:0000256" key="1">
    <source>
        <dbReference type="ARBA" id="ARBA00004651"/>
    </source>
</evidence>
<gene>
    <name evidence="8" type="ORF">D7M11_13695</name>
</gene>
<comment type="subcellular location">
    <subcellularLocation>
        <location evidence="1">Cell membrane</location>
        <topology evidence="1">Multi-pass membrane protein</topology>
    </subcellularLocation>
</comment>
<evidence type="ECO:0000256" key="3">
    <source>
        <dbReference type="ARBA" id="ARBA00022692"/>
    </source>
</evidence>
<name>A0A3B0CKJ5_9BACL</name>
<protein>
    <submittedName>
        <fullName evidence="8">PLDc_N domain-containing protein</fullName>
    </submittedName>
</protein>
<evidence type="ECO:0000259" key="7">
    <source>
        <dbReference type="Pfam" id="PF13396"/>
    </source>
</evidence>
<feature type="transmembrane region" description="Helical" evidence="6">
    <location>
        <begin position="12"/>
        <end position="35"/>
    </location>
</feature>
<evidence type="ECO:0000256" key="5">
    <source>
        <dbReference type="ARBA" id="ARBA00023136"/>
    </source>
</evidence>